<accession>L1LAR8</accession>
<dbReference type="EMBL" id="ACOU01000007">
    <property type="protein sequence ID" value="EKX72562.1"/>
    <property type="molecule type" value="Genomic_DNA"/>
</dbReference>
<comment type="caution">
    <text evidence="2">The sequence shown here is derived from an EMBL/GenBank/DDBJ whole genome shotgun (WGS) entry which is preliminary data.</text>
</comment>
<feature type="chain" id="PRO_5003952964" evidence="1">
    <location>
        <begin position="22"/>
        <end position="295"/>
    </location>
</feature>
<dbReference type="GeneID" id="15805073"/>
<keyword evidence="1" id="KW-0732">Signal</keyword>
<evidence type="ECO:0000313" key="2">
    <source>
        <dbReference type="EMBL" id="EKX72562.1"/>
    </source>
</evidence>
<proteinExistence type="predicted"/>
<dbReference type="RefSeq" id="XP_004832014.1">
    <property type="nucleotide sequence ID" value="XM_004831957.1"/>
</dbReference>
<protein>
    <submittedName>
        <fullName evidence="2">Signal peptide containing protein</fullName>
    </submittedName>
</protein>
<keyword evidence="3" id="KW-1185">Reference proteome</keyword>
<name>L1LAR8_THEEQ</name>
<gene>
    <name evidence="2" type="ORF">BEWA_050300</name>
</gene>
<reference evidence="2 3" key="1">
    <citation type="journal article" date="2012" name="BMC Genomics">
        <title>Comparative genomic analysis and phylogenetic position of Theileria equi.</title>
        <authorList>
            <person name="Kappmeyer L.S."/>
            <person name="Thiagarajan M."/>
            <person name="Herndon D.R."/>
            <person name="Ramsay J.D."/>
            <person name="Caler E."/>
            <person name="Djikeng A."/>
            <person name="Gillespie J.J."/>
            <person name="Lau A.O."/>
            <person name="Roalson E.H."/>
            <person name="Silva J.C."/>
            <person name="Silva M.G."/>
            <person name="Suarez C.E."/>
            <person name="Ueti M.W."/>
            <person name="Nene V.M."/>
            <person name="Mealey R.H."/>
            <person name="Knowles D.P."/>
            <person name="Brayton K.A."/>
        </authorList>
    </citation>
    <scope>NUCLEOTIDE SEQUENCE [LARGE SCALE GENOMIC DNA]</scope>
    <source>
        <strain evidence="2 3">WA</strain>
    </source>
</reference>
<dbReference type="Proteomes" id="UP000031512">
    <property type="component" value="Unassembled WGS sequence"/>
</dbReference>
<evidence type="ECO:0000256" key="1">
    <source>
        <dbReference type="SAM" id="SignalP"/>
    </source>
</evidence>
<feature type="signal peptide" evidence="1">
    <location>
        <begin position="1"/>
        <end position="21"/>
    </location>
</feature>
<dbReference type="KEGG" id="beq:BEWA_050300"/>
<evidence type="ECO:0000313" key="3">
    <source>
        <dbReference type="Proteomes" id="UP000031512"/>
    </source>
</evidence>
<dbReference type="VEuPathDB" id="PiroplasmaDB:BEWA_050300"/>
<dbReference type="AlphaFoldDB" id="L1LAR8"/>
<sequence>MILKGPFFIICWLHVVRCALGDVEGVSGINSPRENTPHYGLTTSNKLQEFTPYTIYISEDPDGDKVEVLRGEYGGIRYRRYTPKDGVVISSVKSHGMELCRDDGCQNFKLLESFEWDDFVVISLETRGQGMRYFGNINGKWEDVDENLVKELKEVCGTFSAQKAITLDLLAIPKKGLEISRPSKGHPFLTIRPLPNVLIKRIIDGPYTLWVGEGGGVCPLTSFLVKGGTPILAEIYTQGQELEDKVYYLERRMFGWYQITREFYEFLVERFSADSFLVYSHHIVLLLVVFSMDAF</sequence>
<organism evidence="2 3">
    <name type="scientific">Theileria equi strain WA</name>
    <dbReference type="NCBI Taxonomy" id="1537102"/>
    <lineage>
        <taxon>Eukaryota</taxon>
        <taxon>Sar</taxon>
        <taxon>Alveolata</taxon>
        <taxon>Apicomplexa</taxon>
        <taxon>Aconoidasida</taxon>
        <taxon>Piroplasmida</taxon>
        <taxon>Theileriidae</taxon>
        <taxon>Theileria</taxon>
    </lineage>
</organism>